<organism evidence="1 2">
    <name type="scientific">Rhizobium rhizogenes</name>
    <name type="common">Agrobacterium rhizogenes</name>
    <dbReference type="NCBI Taxonomy" id="359"/>
    <lineage>
        <taxon>Bacteria</taxon>
        <taxon>Pseudomonadati</taxon>
        <taxon>Pseudomonadota</taxon>
        <taxon>Alphaproteobacteria</taxon>
        <taxon>Hyphomicrobiales</taxon>
        <taxon>Rhizobiaceae</taxon>
        <taxon>Rhizobium/Agrobacterium group</taxon>
        <taxon>Rhizobium</taxon>
    </lineage>
</organism>
<comment type="caution">
    <text evidence="1">The sequence shown here is derived from an EMBL/GenBank/DDBJ whole genome shotgun (WGS) entry which is preliminary data.</text>
</comment>
<evidence type="ECO:0000313" key="1">
    <source>
        <dbReference type="EMBL" id="TRB00650.1"/>
    </source>
</evidence>
<accession>A0A546XIU3</accession>
<protein>
    <submittedName>
        <fullName evidence="1">Uncharacterized protein</fullName>
    </submittedName>
</protein>
<proteinExistence type="predicted"/>
<dbReference type="Proteomes" id="UP000315434">
    <property type="component" value="Unassembled WGS sequence"/>
</dbReference>
<gene>
    <name evidence="1" type="ORF">EXN68_11140</name>
</gene>
<dbReference type="OrthoDB" id="8304692at2"/>
<sequence length="149" mass="16561">MRSEPCEIAMADIQTSASKAAWLPCYIMSCRRGRKYPLSGHQRWREKCVRLQRHRVTSSVKLSPFSVQRSRFRPLFAHIASPPVPISKPSASTVRLSTRYSSKLAIICSEAASPRLRSASKSMPVFDGRGGCVADGSRSVPYSHRKVPA</sequence>
<reference evidence="1 2" key="1">
    <citation type="journal article" date="2019" name="Appl. Microbiol. Biotechnol.">
        <title>Differential efficiency of wild type rhizogenic strains for rol gene transformation of plants.</title>
        <authorList>
            <person name="Desmet S."/>
            <person name="De Keyser E."/>
            <person name="Van Vaerenbergh J."/>
            <person name="Baeyen S."/>
            <person name="Van Huylenbroeck J."/>
            <person name="Geelen D."/>
            <person name="Dhooghe E."/>
        </authorList>
    </citation>
    <scope>NUCLEOTIDE SEQUENCE [LARGE SCALE GENOMIC DNA]</scope>
    <source>
        <strain evidence="1 2">GBBC3284</strain>
    </source>
</reference>
<dbReference type="EMBL" id="SGNY01000003">
    <property type="protein sequence ID" value="TRB00650.1"/>
    <property type="molecule type" value="Genomic_DNA"/>
</dbReference>
<name>A0A546XIU3_RHIRH</name>
<dbReference type="AlphaFoldDB" id="A0A546XIU3"/>
<evidence type="ECO:0000313" key="2">
    <source>
        <dbReference type="Proteomes" id="UP000315434"/>
    </source>
</evidence>